<keyword evidence="5" id="KW-0597">Phosphoprotein</keyword>
<dbReference type="SUPFAM" id="SSF55874">
    <property type="entry name" value="ATPase domain of HSP90 chaperone/DNA topoisomerase II/histidine kinase"/>
    <property type="match status" value="1"/>
</dbReference>
<accession>A0ABY9T159</accession>
<dbReference type="Pfam" id="PF02518">
    <property type="entry name" value="HATPase_c"/>
    <property type="match status" value="1"/>
</dbReference>
<evidence type="ECO:0000259" key="13">
    <source>
        <dbReference type="PROSITE" id="PS50109"/>
    </source>
</evidence>
<dbReference type="SUPFAM" id="SSF47384">
    <property type="entry name" value="Homodimeric domain of signal transducing histidine kinase"/>
    <property type="match status" value="1"/>
</dbReference>
<evidence type="ECO:0000313" key="15">
    <source>
        <dbReference type="EMBL" id="WNC13845.1"/>
    </source>
</evidence>
<sequence>MITIRIRNFTILSLLLVFLLPWIFFLAGHFMETKTFRFVTNEAEQEKVEQAVRLVENHPEKWTDAAWQSQLSRQLEEMGLGASILSGDNQVIFQTNAGKKPAFAKTERFSVVQDGSVIGRVAIYESNPRAMQMMAAIAGFFLALVIIGVAMRRLIIKPLEELSLHAREVAKGDFDGTLPPAAIAEMAEVREGFRVLVSGLKESFRKQVELEEERRFVMAAMAHDLRTPLFALRGYLDGLTQGIARSPEKMAKYVAVCKEKSAQLDRLVEDLFTYAKTEYPDVGLRRQSVDLSGVIGRSIQSLRLQARQKNISIVENAVEPSCMISGDAHLLERAWTNLLENAVRHTPDDGEIVVQCRQQDGKVTFAVRDSGQGFSEEELRCAFEPLYRGEGSRSRATGGAGLGLTISRRIIRQHGGDLAVANHAEGGALLSGWIPLENRQIDETGK</sequence>
<protein>
    <recommendedName>
        <fullName evidence="3">histidine kinase</fullName>
        <ecNumber evidence="3">2.7.13.3</ecNumber>
    </recommendedName>
</protein>
<dbReference type="InterPro" id="IPR036097">
    <property type="entry name" value="HisK_dim/P_sf"/>
</dbReference>
<keyword evidence="6" id="KW-0808">Transferase</keyword>
<feature type="domain" description="HAMP" evidence="14">
    <location>
        <begin position="153"/>
        <end position="205"/>
    </location>
</feature>
<dbReference type="SMART" id="SM00388">
    <property type="entry name" value="HisKA"/>
    <property type="match status" value="1"/>
</dbReference>
<dbReference type="InterPro" id="IPR036890">
    <property type="entry name" value="HATPase_C_sf"/>
</dbReference>
<name>A0ABY9T159_BREBE</name>
<evidence type="ECO:0000256" key="10">
    <source>
        <dbReference type="ARBA" id="ARBA00023012"/>
    </source>
</evidence>
<evidence type="ECO:0000256" key="3">
    <source>
        <dbReference type="ARBA" id="ARBA00012438"/>
    </source>
</evidence>
<dbReference type="InterPro" id="IPR005467">
    <property type="entry name" value="His_kinase_dom"/>
</dbReference>
<keyword evidence="7" id="KW-0547">Nucleotide-binding</keyword>
<evidence type="ECO:0000256" key="12">
    <source>
        <dbReference type="SAM" id="Phobius"/>
    </source>
</evidence>
<gene>
    <name evidence="15" type="ORF">RGB73_24680</name>
</gene>
<evidence type="ECO:0000313" key="16">
    <source>
        <dbReference type="Proteomes" id="UP001256827"/>
    </source>
</evidence>
<dbReference type="EMBL" id="CP134050">
    <property type="protein sequence ID" value="WNC13845.1"/>
    <property type="molecule type" value="Genomic_DNA"/>
</dbReference>
<dbReference type="CDD" id="cd00082">
    <property type="entry name" value="HisKA"/>
    <property type="match status" value="1"/>
</dbReference>
<dbReference type="SMART" id="SM00304">
    <property type="entry name" value="HAMP"/>
    <property type="match status" value="1"/>
</dbReference>
<feature type="transmembrane region" description="Helical" evidence="12">
    <location>
        <begin position="130"/>
        <end position="151"/>
    </location>
</feature>
<evidence type="ECO:0000256" key="4">
    <source>
        <dbReference type="ARBA" id="ARBA00022475"/>
    </source>
</evidence>
<dbReference type="PANTHER" id="PTHR45453">
    <property type="entry name" value="PHOSPHATE REGULON SENSOR PROTEIN PHOR"/>
    <property type="match status" value="1"/>
</dbReference>
<dbReference type="InterPro" id="IPR050351">
    <property type="entry name" value="BphY/WalK/GraS-like"/>
</dbReference>
<evidence type="ECO:0000256" key="7">
    <source>
        <dbReference type="ARBA" id="ARBA00022741"/>
    </source>
</evidence>
<keyword evidence="8 15" id="KW-0418">Kinase</keyword>
<comment type="catalytic activity">
    <reaction evidence="1">
        <text>ATP + protein L-histidine = ADP + protein N-phospho-L-histidine.</text>
        <dbReference type="EC" id="2.7.13.3"/>
    </reaction>
</comment>
<evidence type="ECO:0000256" key="5">
    <source>
        <dbReference type="ARBA" id="ARBA00022553"/>
    </source>
</evidence>
<dbReference type="Gene3D" id="6.10.340.10">
    <property type="match status" value="1"/>
</dbReference>
<dbReference type="PRINTS" id="PR00344">
    <property type="entry name" value="BCTRLSENSOR"/>
</dbReference>
<keyword evidence="12" id="KW-1133">Transmembrane helix</keyword>
<dbReference type="Gene3D" id="3.30.565.10">
    <property type="entry name" value="Histidine kinase-like ATPase, C-terminal domain"/>
    <property type="match status" value="1"/>
</dbReference>
<dbReference type="PROSITE" id="PS50109">
    <property type="entry name" value="HIS_KIN"/>
    <property type="match status" value="1"/>
</dbReference>
<dbReference type="GO" id="GO:0016301">
    <property type="term" value="F:kinase activity"/>
    <property type="evidence" value="ECO:0007669"/>
    <property type="project" value="UniProtKB-KW"/>
</dbReference>
<keyword evidence="4" id="KW-1003">Cell membrane</keyword>
<dbReference type="Proteomes" id="UP001256827">
    <property type="component" value="Chromosome"/>
</dbReference>
<evidence type="ECO:0000256" key="9">
    <source>
        <dbReference type="ARBA" id="ARBA00022840"/>
    </source>
</evidence>
<evidence type="ECO:0000256" key="8">
    <source>
        <dbReference type="ARBA" id="ARBA00022777"/>
    </source>
</evidence>
<reference evidence="15 16" key="1">
    <citation type="submission" date="2023-09" db="EMBL/GenBank/DDBJ databases">
        <title>Complete Genome and Methylome dissection of Bacillus brevis NEB573 original source of BbsI restriction endonuclease.</title>
        <authorList>
            <person name="Fomenkov A."/>
            <person name="Roberts R.D."/>
        </authorList>
    </citation>
    <scope>NUCLEOTIDE SEQUENCE [LARGE SCALE GENOMIC DNA]</scope>
    <source>
        <strain evidence="15 16">NEB573</strain>
    </source>
</reference>
<dbReference type="SMART" id="SM00387">
    <property type="entry name" value="HATPase_c"/>
    <property type="match status" value="1"/>
</dbReference>
<dbReference type="Pfam" id="PF00512">
    <property type="entry name" value="HisKA"/>
    <property type="match status" value="1"/>
</dbReference>
<evidence type="ECO:0000256" key="2">
    <source>
        <dbReference type="ARBA" id="ARBA00004651"/>
    </source>
</evidence>
<keyword evidence="9" id="KW-0067">ATP-binding</keyword>
<evidence type="ECO:0000256" key="6">
    <source>
        <dbReference type="ARBA" id="ARBA00022679"/>
    </source>
</evidence>
<dbReference type="InterPro" id="IPR003660">
    <property type="entry name" value="HAMP_dom"/>
</dbReference>
<dbReference type="PANTHER" id="PTHR45453:SF1">
    <property type="entry name" value="PHOSPHATE REGULON SENSOR PROTEIN PHOR"/>
    <property type="match status" value="1"/>
</dbReference>
<dbReference type="InterPro" id="IPR003594">
    <property type="entry name" value="HATPase_dom"/>
</dbReference>
<dbReference type="CDD" id="cd06225">
    <property type="entry name" value="HAMP"/>
    <property type="match status" value="1"/>
</dbReference>
<dbReference type="InterPro" id="IPR004358">
    <property type="entry name" value="Sig_transdc_His_kin-like_C"/>
</dbReference>
<evidence type="ECO:0000256" key="1">
    <source>
        <dbReference type="ARBA" id="ARBA00000085"/>
    </source>
</evidence>
<keyword evidence="10" id="KW-0902">Two-component regulatory system</keyword>
<feature type="transmembrane region" description="Helical" evidence="12">
    <location>
        <begin position="12"/>
        <end position="31"/>
    </location>
</feature>
<organism evidence="15 16">
    <name type="scientific">Brevibacillus brevis</name>
    <name type="common">Bacillus brevis</name>
    <dbReference type="NCBI Taxonomy" id="1393"/>
    <lineage>
        <taxon>Bacteria</taxon>
        <taxon>Bacillati</taxon>
        <taxon>Bacillota</taxon>
        <taxon>Bacilli</taxon>
        <taxon>Bacillales</taxon>
        <taxon>Paenibacillaceae</taxon>
        <taxon>Brevibacillus</taxon>
    </lineage>
</organism>
<keyword evidence="11 12" id="KW-0472">Membrane</keyword>
<dbReference type="RefSeq" id="WP_310765478.1">
    <property type="nucleotide sequence ID" value="NZ_CP134050.1"/>
</dbReference>
<evidence type="ECO:0000256" key="11">
    <source>
        <dbReference type="ARBA" id="ARBA00023136"/>
    </source>
</evidence>
<comment type="subcellular location">
    <subcellularLocation>
        <location evidence="2">Cell membrane</location>
        <topology evidence="2">Multi-pass membrane protein</topology>
    </subcellularLocation>
</comment>
<feature type="domain" description="Histidine kinase" evidence="13">
    <location>
        <begin position="220"/>
        <end position="438"/>
    </location>
</feature>
<dbReference type="PROSITE" id="PS50885">
    <property type="entry name" value="HAMP"/>
    <property type="match status" value="1"/>
</dbReference>
<proteinExistence type="predicted"/>
<dbReference type="Gene3D" id="1.10.287.130">
    <property type="match status" value="1"/>
</dbReference>
<dbReference type="Pfam" id="PF00672">
    <property type="entry name" value="HAMP"/>
    <property type="match status" value="1"/>
</dbReference>
<dbReference type="EC" id="2.7.13.3" evidence="3"/>
<dbReference type="InterPro" id="IPR003661">
    <property type="entry name" value="HisK_dim/P_dom"/>
</dbReference>
<dbReference type="CDD" id="cd00075">
    <property type="entry name" value="HATPase"/>
    <property type="match status" value="1"/>
</dbReference>
<evidence type="ECO:0000259" key="14">
    <source>
        <dbReference type="PROSITE" id="PS50885"/>
    </source>
</evidence>
<keyword evidence="16" id="KW-1185">Reference proteome</keyword>
<keyword evidence="12" id="KW-0812">Transmembrane</keyword>